<comment type="caution">
    <text evidence="2">The sequence shown here is derived from an EMBL/GenBank/DDBJ whole genome shotgun (WGS) entry which is preliminary data.</text>
</comment>
<dbReference type="Gene3D" id="3.90.320.10">
    <property type="match status" value="1"/>
</dbReference>
<dbReference type="RefSeq" id="WP_058470439.1">
    <property type="nucleotide sequence ID" value="NZ_CAAAIC010000002.1"/>
</dbReference>
<dbReference type="AlphaFoldDB" id="A0A0W0V8Y9"/>
<dbReference type="InterPro" id="IPR027417">
    <property type="entry name" value="P-loop_NTPase"/>
</dbReference>
<gene>
    <name evidence="2" type="ORF">Ljor_0903</name>
</gene>
<sequence>MNKKELLAFMHQGAIVITPNNRLSNALLNDYIRQFPNPVQAKPICLPYSAFLQNLYKEQGYNSLRPQPVLLTPGQSRYLWRKILSKDRPVNEGLLNAIEEAWTRCHYWLIDINNPAFSYNSQTLQFQRWAQGFSEELHSIDAITAAQLAHALCSNNLSFFKENLFIWACFDDYTPQQRQLQEYLKDRHNLNHLHFDLTQQDGETYQYAANNDEDEQQQLFSWLKTRLQQGDTRIAVVVPDLEKHYSNLQRALKQHFSADQFNISLGKPLASYPLIAHALIWLELDGKQLDVQQARTLLHSPYLSASWSELLERSQFLETAFIMTEMRFNQETFIQELRNQAPKLAGLLSSIKNYPAEASIEGWIQLFHERLHTLGFPGEIELNSEVYQCYQRFLKLFDDFKELALISPVLTTEEALAAIRELAELNIFQTKSAPAPIQILGLLEAAGSNFDSLWFMGLTDQCLPKSLKPSAFIPVAWQRERCMPLANQAKEFGLAEKSIARFQSASPFTVFSYAKLSGDTPNMASPLIRDLAYFTPLAQDSKAPIEDHLEAVTESYLLPFEGHLTGGASILANQAKCPFRAFAAHRLYSKGGMEPAMGPNSMERGQFIHKVMEIIWQQLRNQNNLLRIKESELNQLIESAISRALETIAEQRNLSFPPLMQDVERERLRRLAASCLNWEKMRPPFEVEALEKSFEIQIAGLDLSLRVDRLDKLENGKKWIIDYKTSIPVKLPWREERPCEPQLLLYALLDEAIESLLFAQLKSGQFEVKGIGDEENKALGISSSDETWVNIREHWQNQLNELAQEFIRGYCPPRPSQTSICQQCDYQNLCRMTEEVEDIQG</sequence>
<dbReference type="EMBL" id="LNYJ01000011">
    <property type="protein sequence ID" value="KTD16597.1"/>
    <property type="molecule type" value="Genomic_DNA"/>
</dbReference>
<accession>A0A0W0V8Y9</accession>
<evidence type="ECO:0000313" key="2">
    <source>
        <dbReference type="EMBL" id="KTD16597.1"/>
    </source>
</evidence>
<dbReference type="InterPro" id="IPR019925">
    <property type="entry name" value="DNA_repair_protein_predicted"/>
</dbReference>
<proteinExistence type="predicted"/>
<dbReference type="SUPFAM" id="SSF52540">
    <property type="entry name" value="P-loop containing nucleoside triphosphate hydrolases"/>
    <property type="match status" value="1"/>
</dbReference>
<dbReference type="InterPro" id="IPR011604">
    <property type="entry name" value="PDDEXK-like_dom_sf"/>
</dbReference>
<keyword evidence="3" id="KW-1185">Reference proteome</keyword>
<dbReference type="STRING" id="456.Ljor_0903"/>
<dbReference type="PATRIC" id="fig|456.5.peg.960"/>
<organism evidence="2 3">
    <name type="scientific">Legionella jordanis</name>
    <dbReference type="NCBI Taxonomy" id="456"/>
    <lineage>
        <taxon>Bacteria</taxon>
        <taxon>Pseudomonadati</taxon>
        <taxon>Pseudomonadota</taxon>
        <taxon>Gammaproteobacteria</taxon>
        <taxon>Legionellales</taxon>
        <taxon>Legionellaceae</taxon>
        <taxon>Legionella</taxon>
    </lineage>
</organism>
<evidence type="ECO:0000313" key="3">
    <source>
        <dbReference type="Proteomes" id="UP000055035"/>
    </source>
</evidence>
<dbReference type="Proteomes" id="UP000055035">
    <property type="component" value="Unassembled WGS sequence"/>
</dbReference>
<evidence type="ECO:0000259" key="1">
    <source>
        <dbReference type="Pfam" id="PF12705"/>
    </source>
</evidence>
<name>A0A0W0V8Y9_9GAMM</name>
<feature type="domain" description="PD-(D/E)XK endonuclease-like" evidence="1">
    <location>
        <begin position="569"/>
        <end position="831"/>
    </location>
</feature>
<reference evidence="2 3" key="1">
    <citation type="submission" date="2015-11" db="EMBL/GenBank/DDBJ databases">
        <title>Genomic analysis of 38 Legionella species identifies large and diverse effector repertoires.</title>
        <authorList>
            <person name="Burstein D."/>
            <person name="Amaro F."/>
            <person name="Zusman T."/>
            <person name="Lifshitz Z."/>
            <person name="Cohen O."/>
            <person name="Gilbert J.A."/>
            <person name="Pupko T."/>
            <person name="Shuman H.A."/>
            <person name="Segal G."/>
        </authorList>
    </citation>
    <scope>NUCLEOTIDE SEQUENCE [LARGE SCALE GENOMIC DNA]</scope>
    <source>
        <strain evidence="2 3">BL-540</strain>
    </source>
</reference>
<protein>
    <submittedName>
        <fullName evidence="2">Recombinase B</fullName>
    </submittedName>
</protein>
<dbReference type="InterPro" id="IPR038726">
    <property type="entry name" value="PDDEXK_AddAB-type"/>
</dbReference>
<dbReference type="Pfam" id="PF12705">
    <property type="entry name" value="PDDEXK_1"/>
    <property type="match status" value="1"/>
</dbReference>
<dbReference type="NCBIfam" id="TIGR03623">
    <property type="entry name" value="probable DNA repair protein"/>
    <property type="match status" value="1"/>
</dbReference>